<dbReference type="PANTHER" id="PTHR44845:SF6">
    <property type="entry name" value="BETA-ALANINE-ACTIVATING ENZYME"/>
    <property type="match status" value="1"/>
</dbReference>
<organism evidence="4 5">
    <name type="scientific">Chroogloeocystis siderophila 5.2 s.c.1</name>
    <dbReference type="NCBI Taxonomy" id="247279"/>
    <lineage>
        <taxon>Bacteria</taxon>
        <taxon>Bacillati</taxon>
        <taxon>Cyanobacteriota</taxon>
        <taxon>Cyanophyceae</taxon>
        <taxon>Oscillatoriophycideae</taxon>
        <taxon>Chroococcales</taxon>
        <taxon>Chroococcaceae</taxon>
        <taxon>Chroogloeocystis</taxon>
    </lineage>
</organism>
<evidence type="ECO:0000256" key="2">
    <source>
        <dbReference type="ARBA" id="ARBA00022553"/>
    </source>
</evidence>
<evidence type="ECO:0000256" key="1">
    <source>
        <dbReference type="ARBA" id="ARBA00022450"/>
    </source>
</evidence>
<dbReference type="InterPro" id="IPR009081">
    <property type="entry name" value="PP-bd_ACP"/>
</dbReference>
<sequence>MVLSDSHTLQKTYTTTDIQTWLIAQVCEQVGIEPEEIDVQESLESYGLNSAQAMTIVSKAEQFLGFPLSPVWLWHYPTIATLSQRLAEEFTLESQAKQGSFAVDTIPKLDLSTEVVLDATISPVSAFLDAVDEPKSVFLTGGTGFLGAFLIQELLQKTAADVYCLVRAAHPEEGKKRLQQNLERYNLWQDELSDRIIPVLGDLSQPLLGLSSAQFQMLAGNIDAIYHSAALLNYVYPYSALKAANVLGTQEILRLACQFKVKPVHYVSSVAIFESANYAGKVIKEQDEFDHWEGIYLGYSQTKWVAEKLVKIARDRGLPVTIYRPPLIAGHSKTGVSNVDDFICLMLKGCVQLGSFPDIDYMLDMSPVDYVSQAIVYLSQQKESIGKAFHLQHPRPIHIREFFEWVKSLNHSIQPMPYEQWQAEVLNSVCSVDNPLYTLRPFLLEKWSDEQLTIPELYMQVRRPQISCEQTLKALAHSDISCPSIDAQLFGKYLSNLIDSGFLQVA</sequence>
<feature type="domain" description="Carrier" evidence="3">
    <location>
        <begin position="16"/>
        <end position="90"/>
    </location>
</feature>
<keyword evidence="2" id="KW-0597">Phosphoprotein</keyword>
<dbReference type="Pfam" id="PF00550">
    <property type="entry name" value="PP-binding"/>
    <property type="match status" value="1"/>
</dbReference>
<proteinExistence type="predicted"/>
<dbReference type="NCBIfam" id="TIGR01746">
    <property type="entry name" value="Thioester-redct"/>
    <property type="match status" value="1"/>
</dbReference>
<keyword evidence="5" id="KW-1185">Reference proteome</keyword>
<dbReference type="InterPro" id="IPR013120">
    <property type="entry name" value="FAR_NAD-bd"/>
</dbReference>
<dbReference type="InterPro" id="IPR020806">
    <property type="entry name" value="PKS_PP-bd"/>
</dbReference>
<dbReference type="InterPro" id="IPR036291">
    <property type="entry name" value="NAD(P)-bd_dom_sf"/>
</dbReference>
<dbReference type="GO" id="GO:0031177">
    <property type="term" value="F:phosphopantetheine binding"/>
    <property type="evidence" value="ECO:0007669"/>
    <property type="project" value="InterPro"/>
</dbReference>
<evidence type="ECO:0000313" key="5">
    <source>
        <dbReference type="Proteomes" id="UP000185984"/>
    </source>
</evidence>
<comment type="caution">
    <text evidence="4">The sequence shown here is derived from an EMBL/GenBank/DDBJ whole genome shotgun (WGS) entry which is preliminary data.</text>
</comment>
<dbReference type="InterPro" id="IPR036736">
    <property type="entry name" value="ACP-like_sf"/>
</dbReference>
<dbReference type="RefSeq" id="WP_073548036.1">
    <property type="nucleotide sequence ID" value="NZ_CAWMVK010000012.1"/>
</dbReference>
<dbReference type="InterPro" id="IPR010080">
    <property type="entry name" value="Thioester_reductase-like_dom"/>
</dbReference>
<gene>
    <name evidence="4" type="ORF">NIES1031_03020</name>
</gene>
<evidence type="ECO:0000259" key="3">
    <source>
        <dbReference type="PROSITE" id="PS50075"/>
    </source>
</evidence>
<dbReference type="Gene3D" id="1.10.1200.10">
    <property type="entry name" value="ACP-like"/>
    <property type="match status" value="1"/>
</dbReference>
<dbReference type="STRING" id="247279.NIES1031_03020"/>
<dbReference type="PROSITE" id="PS50075">
    <property type="entry name" value="CARRIER"/>
    <property type="match status" value="1"/>
</dbReference>
<dbReference type="CDD" id="cd05235">
    <property type="entry name" value="SDR_e1"/>
    <property type="match status" value="1"/>
</dbReference>
<dbReference type="Gene3D" id="3.40.50.720">
    <property type="entry name" value="NAD(P)-binding Rossmann-like Domain"/>
    <property type="match status" value="1"/>
</dbReference>
<name>A0A1U7HZ26_9CHRO</name>
<dbReference type="Proteomes" id="UP000185984">
    <property type="component" value="Unassembled WGS sequence"/>
</dbReference>
<dbReference type="Pfam" id="PF07993">
    <property type="entry name" value="NAD_binding_4"/>
    <property type="match status" value="1"/>
</dbReference>
<dbReference type="SUPFAM" id="SSF47336">
    <property type="entry name" value="ACP-like"/>
    <property type="match status" value="1"/>
</dbReference>
<dbReference type="AlphaFoldDB" id="A0A1U7HZ26"/>
<keyword evidence="1" id="KW-0596">Phosphopantetheine</keyword>
<dbReference type="SUPFAM" id="SSF51735">
    <property type="entry name" value="NAD(P)-binding Rossmann-fold domains"/>
    <property type="match status" value="1"/>
</dbReference>
<accession>A0A1U7HZ26</accession>
<dbReference type="OrthoDB" id="9807212at2"/>
<evidence type="ECO:0000313" key="4">
    <source>
        <dbReference type="EMBL" id="OKH28882.1"/>
    </source>
</evidence>
<dbReference type="PANTHER" id="PTHR44845">
    <property type="entry name" value="CARRIER DOMAIN-CONTAINING PROTEIN"/>
    <property type="match status" value="1"/>
</dbReference>
<dbReference type="SMART" id="SM00823">
    <property type="entry name" value="PKS_PP"/>
    <property type="match status" value="1"/>
</dbReference>
<reference evidence="4 5" key="1">
    <citation type="submission" date="2016-11" db="EMBL/GenBank/DDBJ databases">
        <title>Draft Genome Sequences of Nine Cyanobacterial Strains from Diverse Habitats.</title>
        <authorList>
            <person name="Zhu T."/>
            <person name="Hou S."/>
            <person name="Lu X."/>
            <person name="Hess W.R."/>
        </authorList>
    </citation>
    <scope>NUCLEOTIDE SEQUENCE [LARGE SCALE GENOMIC DNA]</scope>
    <source>
        <strain evidence="4 5">5.2 s.c.1</strain>
    </source>
</reference>
<protein>
    <submittedName>
        <fullName evidence="4">Polyketide synthase</fullName>
    </submittedName>
</protein>
<dbReference type="EMBL" id="MRCC01000002">
    <property type="protein sequence ID" value="OKH28882.1"/>
    <property type="molecule type" value="Genomic_DNA"/>
</dbReference>